<dbReference type="Proteomes" id="UP001061862">
    <property type="component" value="Chromosome"/>
</dbReference>
<evidence type="ECO:0000313" key="3">
    <source>
        <dbReference type="Proteomes" id="UP001061862"/>
    </source>
</evidence>
<organism evidence="2 3">
    <name type="scientific">Devosia neptuniae</name>
    <dbReference type="NCBI Taxonomy" id="191302"/>
    <lineage>
        <taxon>Bacteria</taxon>
        <taxon>Pseudomonadati</taxon>
        <taxon>Pseudomonadota</taxon>
        <taxon>Alphaproteobacteria</taxon>
        <taxon>Hyphomicrobiales</taxon>
        <taxon>Devosiaceae</taxon>
        <taxon>Devosia</taxon>
    </lineage>
</organism>
<keyword evidence="3" id="KW-1185">Reference proteome</keyword>
<feature type="transmembrane region" description="Helical" evidence="1">
    <location>
        <begin position="121"/>
        <end position="142"/>
    </location>
</feature>
<keyword evidence="1" id="KW-0812">Transmembrane</keyword>
<feature type="transmembrane region" description="Helical" evidence="1">
    <location>
        <begin position="26"/>
        <end position="49"/>
    </location>
</feature>
<evidence type="ECO:0000313" key="2">
    <source>
        <dbReference type="EMBL" id="UXN70634.1"/>
    </source>
</evidence>
<protein>
    <recommendedName>
        <fullName evidence="4">DUF2975 domain-containing protein</fullName>
    </recommendedName>
</protein>
<name>A0ABY6CEL8_9HYPH</name>
<reference evidence="2 3" key="1">
    <citation type="submission" date="2022-09" db="EMBL/GenBank/DDBJ databases">
        <title>Interaction between co-microsymbionts with complementary sets of symbiotic genes in legume-rhizobium systems.</title>
        <authorList>
            <person name="Safronova V."/>
            <person name="Sazanova A."/>
            <person name="Afonin A."/>
            <person name="Chirak E."/>
        </authorList>
    </citation>
    <scope>NUCLEOTIDE SEQUENCE [LARGE SCALE GENOMIC DNA]</scope>
    <source>
        <strain evidence="2 3">A18/4-1</strain>
    </source>
</reference>
<evidence type="ECO:0000256" key="1">
    <source>
        <dbReference type="SAM" id="Phobius"/>
    </source>
</evidence>
<proteinExistence type="predicted"/>
<feature type="transmembrane region" description="Helical" evidence="1">
    <location>
        <begin position="77"/>
        <end position="101"/>
    </location>
</feature>
<evidence type="ECO:0008006" key="4">
    <source>
        <dbReference type="Google" id="ProtNLM"/>
    </source>
</evidence>
<keyword evidence="1" id="KW-1133">Transmembrane helix</keyword>
<feature type="transmembrane region" description="Helical" evidence="1">
    <location>
        <begin position="162"/>
        <end position="179"/>
    </location>
</feature>
<accession>A0ABY6CEL8</accession>
<dbReference type="RefSeq" id="WP_262169770.1">
    <property type="nucleotide sequence ID" value="NZ_CP104965.1"/>
</dbReference>
<dbReference type="EMBL" id="CP104965">
    <property type="protein sequence ID" value="UXN70634.1"/>
    <property type="molecule type" value="Genomic_DNA"/>
</dbReference>
<gene>
    <name evidence="2" type="ORF">N8A98_05455</name>
</gene>
<sequence>MIDTKADPLLAGHPSSIPVAARTVRLFNLLAVASVAIAVLLPLAVVLYWTMADQTDVLRSSGLTPDIMREFGATQRFGAAFVTVLTVLPLSWALVRLRVCFTEFAGGRPFAARGIAGLRDFAAGVALAALAKLIGFTLLMLVLTWSAPPGMRQLAIQINSDMLIMALFAAIVASLGWAMEKAAAIAEENSQFV</sequence>
<keyword evidence="1" id="KW-0472">Membrane</keyword>